<name>A0A430RAZ3_THESC</name>
<keyword evidence="1" id="KW-1133">Transmembrane helix</keyword>
<evidence type="ECO:0000256" key="1">
    <source>
        <dbReference type="SAM" id="Phobius"/>
    </source>
</evidence>
<sequence length="71" mass="7271">MDLLLLQLLNGLVSGAFYALLALGLALILSLAARINPAVGGGESKAQGPERVTGTAPQAVPYLVAKEDHAM</sequence>
<proteinExistence type="predicted"/>
<dbReference type="AlphaFoldDB" id="A0A430RAZ3"/>
<evidence type="ECO:0000313" key="2">
    <source>
        <dbReference type="EMBL" id="RTH04509.1"/>
    </source>
</evidence>
<evidence type="ECO:0000313" key="3">
    <source>
        <dbReference type="Proteomes" id="UP000288082"/>
    </source>
</evidence>
<feature type="non-terminal residue" evidence="2">
    <location>
        <position position="71"/>
    </location>
</feature>
<keyword evidence="1" id="KW-0812">Transmembrane</keyword>
<protein>
    <submittedName>
        <fullName evidence="2">Uncharacterized protein</fullName>
    </submittedName>
</protein>
<gene>
    <name evidence="2" type="ORF">CSW50_02575</name>
</gene>
<organism evidence="2 3">
    <name type="scientific">Thermus scotoductus</name>
    <dbReference type="NCBI Taxonomy" id="37636"/>
    <lineage>
        <taxon>Bacteria</taxon>
        <taxon>Thermotogati</taxon>
        <taxon>Deinococcota</taxon>
        <taxon>Deinococci</taxon>
        <taxon>Thermales</taxon>
        <taxon>Thermaceae</taxon>
        <taxon>Thermus</taxon>
    </lineage>
</organism>
<accession>A0A430RAZ3</accession>
<comment type="caution">
    <text evidence="2">The sequence shown here is derived from an EMBL/GenBank/DDBJ whole genome shotgun (WGS) entry which is preliminary data.</text>
</comment>
<dbReference type="EMBL" id="PELM01000054">
    <property type="protein sequence ID" value="RTH04509.1"/>
    <property type="molecule type" value="Genomic_DNA"/>
</dbReference>
<reference evidence="2 3" key="1">
    <citation type="journal article" date="2019" name="Extremophiles">
        <title>Biogeography of thermophiles and predominance of Thermus scotoductus in domestic water heaters.</title>
        <authorList>
            <person name="Wilpiszeski R.L."/>
            <person name="Zhang Z."/>
            <person name="House C.H."/>
        </authorList>
    </citation>
    <scope>NUCLEOTIDE SEQUENCE [LARGE SCALE GENOMIC DNA]</scope>
    <source>
        <strain evidence="2 3">38_S38</strain>
    </source>
</reference>
<feature type="transmembrane region" description="Helical" evidence="1">
    <location>
        <begin position="12"/>
        <end position="33"/>
    </location>
</feature>
<dbReference type="Proteomes" id="UP000288082">
    <property type="component" value="Unassembled WGS sequence"/>
</dbReference>
<keyword evidence="1" id="KW-0472">Membrane</keyword>